<feature type="transmembrane region" description="Helical" evidence="1">
    <location>
        <begin position="269"/>
        <end position="287"/>
    </location>
</feature>
<keyword evidence="1" id="KW-1133">Transmembrane helix</keyword>
<keyword evidence="3" id="KW-1185">Reference proteome</keyword>
<evidence type="ECO:0000313" key="2">
    <source>
        <dbReference type="EMBL" id="KAF2091398.1"/>
    </source>
</evidence>
<feature type="transmembrane region" description="Helical" evidence="1">
    <location>
        <begin position="208"/>
        <end position="230"/>
    </location>
</feature>
<dbReference type="Proteomes" id="UP000799776">
    <property type="component" value="Unassembled WGS sequence"/>
</dbReference>
<comment type="caution">
    <text evidence="2">The sequence shown here is derived from an EMBL/GenBank/DDBJ whole genome shotgun (WGS) entry which is preliminary data.</text>
</comment>
<keyword evidence="1" id="KW-0472">Membrane</keyword>
<evidence type="ECO:0000256" key="1">
    <source>
        <dbReference type="SAM" id="Phobius"/>
    </source>
</evidence>
<sequence>MSASNLFGYSRDSDAATVVLRTAEDFELTDLLSPTNHSTYAESTGSDSSDELSRVFTASDKSSTKPTSAGTGYLFDRKDGKGKLVVNEGPSSVTATHGSGSDTELENSQELYGIGVWTGPSFTTKTLPNIKRVSNYKVKKPPVVVHHPARSQPPGRVSNHSCFIRSDKSKYLRNRQPTATLDHDLEVQHSVKQQHSEVQPKALSTTRITIAFILAFASLIAIGLAVFGVCNTDKKQLGAIKAIIMGATLAVVVFTFALMIVALRDLLEILVALMLELLISAIPLFHIHDLL</sequence>
<proteinExistence type="predicted"/>
<reference evidence="2" key="1">
    <citation type="journal article" date="2020" name="Stud. Mycol.">
        <title>101 Dothideomycetes genomes: a test case for predicting lifestyles and emergence of pathogens.</title>
        <authorList>
            <person name="Haridas S."/>
            <person name="Albert R."/>
            <person name="Binder M."/>
            <person name="Bloem J."/>
            <person name="Labutti K."/>
            <person name="Salamov A."/>
            <person name="Andreopoulos B."/>
            <person name="Baker S."/>
            <person name="Barry K."/>
            <person name="Bills G."/>
            <person name="Bluhm B."/>
            <person name="Cannon C."/>
            <person name="Castanera R."/>
            <person name="Culley D."/>
            <person name="Daum C."/>
            <person name="Ezra D."/>
            <person name="Gonzalez J."/>
            <person name="Henrissat B."/>
            <person name="Kuo A."/>
            <person name="Liang C."/>
            <person name="Lipzen A."/>
            <person name="Lutzoni F."/>
            <person name="Magnuson J."/>
            <person name="Mondo S."/>
            <person name="Nolan M."/>
            <person name="Ohm R."/>
            <person name="Pangilinan J."/>
            <person name="Park H.-J."/>
            <person name="Ramirez L."/>
            <person name="Alfaro M."/>
            <person name="Sun H."/>
            <person name="Tritt A."/>
            <person name="Yoshinaga Y."/>
            <person name="Zwiers L.-H."/>
            <person name="Turgeon B."/>
            <person name="Goodwin S."/>
            <person name="Spatafora J."/>
            <person name="Crous P."/>
            <person name="Grigoriev I."/>
        </authorList>
    </citation>
    <scope>NUCLEOTIDE SEQUENCE</scope>
    <source>
        <strain evidence="2">CBS 121410</strain>
    </source>
</reference>
<feature type="transmembrane region" description="Helical" evidence="1">
    <location>
        <begin position="242"/>
        <end position="263"/>
    </location>
</feature>
<name>A0A9P4I0R9_9PEZI</name>
<dbReference type="AlphaFoldDB" id="A0A9P4I0R9"/>
<protein>
    <submittedName>
        <fullName evidence="2">Uncharacterized protein</fullName>
    </submittedName>
</protein>
<dbReference type="OrthoDB" id="3916171at2759"/>
<gene>
    <name evidence="2" type="ORF">K490DRAFT_52621</name>
</gene>
<keyword evidence="1" id="KW-0812">Transmembrane</keyword>
<accession>A0A9P4I0R9</accession>
<evidence type="ECO:0000313" key="3">
    <source>
        <dbReference type="Proteomes" id="UP000799776"/>
    </source>
</evidence>
<dbReference type="EMBL" id="ML978711">
    <property type="protein sequence ID" value="KAF2091398.1"/>
    <property type="molecule type" value="Genomic_DNA"/>
</dbReference>
<organism evidence="2 3">
    <name type="scientific">Saccharata proteae CBS 121410</name>
    <dbReference type="NCBI Taxonomy" id="1314787"/>
    <lineage>
        <taxon>Eukaryota</taxon>
        <taxon>Fungi</taxon>
        <taxon>Dikarya</taxon>
        <taxon>Ascomycota</taxon>
        <taxon>Pezizomycotina</taxon>
        <taxon>Dothideomycetes</taxon>
        <taxon>Dothideomycetes incertae sedis</taxon>
        <taxon>Botryosphaeriales</taxon>
        <taxon>Saccharataceae</taxon>
        <taxon>Saccharata</taxon>
    </lineage>
</organism>